<protein>
    <submittedName>
        <fullName evidence="4">TetR family transcriptional regulator</fullName>
    </submittedName>
</protein>
<keyword evidence="1 2" id="KW-0238">DNA-binding</keyword>
<evidence type="ECO:0000313" key="5">
    <source>
        <dbReference type="Proteomes" id="UP001631993"/>
    </source>
</evidence>
<dbReference type="InterPro" id="IPR009057">
    <property type="entry name" value="Homeodomain-like_sf"/>
</dbReference>
<dbReference type="PROSITE" id="PS50977">
    <property type="entry name" value="HTH_TETR_2"/>
    <property type="match status" value="1"/>
</dbReference>
<gene>
    <name evidence="4" type="ORF">ACKI1S_23945</name>
</gene>
<evidence type="ECO:0000259" key="3">
    <source>
        <dbReference type="PROSITE" id="PS50977"/>
    </source>
</evidence>
<dbReference type="Pfam" id="PF00440">
    <property type="entry name" value="TetR_N"/>
    <property type="match status" value="1"/>
</dbReference>
<dbReference type="EMBL" id="JBJVNE010000012">
    <property type="protein sequence ID" value="MFM9649187.1"/>
    <property type="molecule type" value="Genomic_DNA"/>
</dbReference>
<evidence type="ECO:0000256" key="2">
    <source>
        <dbReference type="PROSITE-ProRule" id="PRU00335"/>
    </source>
</evidence>
<reference evidence="4 5" key="1">
    <citation type="submission" date="2024-12" db="EMBL/GenBank/DDBJ databases">
        <title>Forecasting of Potato common scab and diversities of Pathogenic streptomyces spp. in china.</title>
        <authorList>
            <person name="Handique U."/>
            <person name="Wu J."/>
        </authorList>
    </citation>
    <scope>NUCLEOTIDE SEQUENCE [LARGE SCALE GENOMIC DNA]</scope>
    <source>
        <strain evidence="4 5">ZRIMU1585</strain>
    </source>
</reference>
<name>A0ABW9IMJ1_STRGJ</name>
<dbReference type="SUPFAM" id="SSF46689">
    <property type="entry name" value="Homeodomain-like"/>
    <property type="match status" value="1"/>
</dbReference>
<feature type="domain" description="HTH tetR-type" evidence="3">
    <location>
        <begin position="3"/>
        <end position="63"/>
    </location>
</feature>
<dbReference type="Proteomes" id="UP001631993">
    <property type="component" value="Unassembled WGS sequence"/>
</dbReference>
<sequence>MPDDRAGHILDSALTVFHQYGYAKTTMQDIARAAGMSRAALYLHFAGKEELFRAGSRRAHLRALGLVDASLAEKGDVLSRIDTAMTAYFAELTAQISSSAHGGELFDATHTITEDVVGEARTALVARLTVALEEAAEAGEVRFAAVDTTAEELALLLLAVMDGLKNTSTDPAGRHERRTLFLRVMRAALTSPTETGG</sequence>
<feature type="DNA-binding region" description="H-T-H motif" evidence="2">
    <location>
        <begin position="26"/>
        <end position="45"/>
    </location>
</feature>
<keyword evidence="5" id="KW-1185">Reference proteome</keyword>
<accession>A0ABW9IMJ1</accession>
<dbReference type="RefSeq" id="WP_369277011.1">
    <property type="nucleotide sequence ID" value="NZ_JBJVMW010000026.1"/>
</dbReference>
<evidence type="ECO:0000256" key="1">
    <source>
        <dbReference type="ARBA" id="ARBA00023125"/>
    </source>
</evidence>
<proteinExistence type="predicted"/>
<dbReference type="Gene3D" id="1.10.357.10">
    <property type="entry name" value="Tetracycline Repressor, domain 2"/>
    <property type="match status" value="1"/>
</dbReference>
<comment type="caution">
    <text evidence="4">The sequence shown here is derived from an EMBL/GenBank/DDBJ whole genome shotgun (WGS) entry which is preliminary data.</text>
</comment>
<dbReference type="PRINTS" id="PR00455">
    <property type="entry name" value="HTHTETR"/>
</dbReference>
<dbReference type="InterPro" id="IPR050109">
    <property type="entry name" value="HTH-type_TetR-like_transc_reg"/>
</dbReference>
<dbReference type="PANTHER" id="PTHR30055:SF223">
    <property type="entry name" value="HTH-TYPE TRANSCRIPTIONAL REGULATOR UIDR"/>
    <property type="match status" value="1"/>
</dbReference>
<dbReference type="PANTHER" id="PTHR30055">
    <property type="entry name" value="HTH-TYPE TRANSCRIPTIONAL REGULATOR RUTR"/>
    <property type="match status" value="1"/>
</dbReference>
<dbReference type="InterPro" id="IPR001647">
    <property type="entry name" value="HTH_TetR"/>
</dbReference>
<organism evidence="4 5">
    <name type="scientific">Streptomyces galilaeus</name>
    <dbReference type="NCBI Taxonomy" id="33899"/>
    <lineage>
        <taxon>Bacteria</taxon>
        <taxon>Bacillati</taxon>
        <taxon>Actinomycetota</taxon>
        <taxon>Actinomycetes</taxon>
        <taxon>Kitasatosporales</taxon>
        <taxon>Streptomycetaceae</taxon>
        <taxon>Streptomyces</taxon>
    </lineage>
</organism>
<evidence type="ECO:0000313" key="4">
    <source>
        <dbReference type="EMBL" id="MFM9649187.1"/>
    </source>
</evidence>